<keyword evidence="2" id="KW-0285">Flavoprotein</keyword>
<dbReference type="GO" id="GO:0050660">
    <property type="term" value="F:flavin adenine dinucleotide binding"/>
    <property type="evidence" value="ECO:0007669"/>
    <property type="project" value="TreeGrafter"/>
</dbReference>
<dbReference type="PANTHER" id="PTHR43735">
    <property type="entry name" value="APOPTOSIS-INDUCING FACTOR 1"/>
    <property type="match status" value="1"/>
</dbReference>
<evidence type="ECO:0000256" key="3">
    <source>
        <dbReference type="ARBA" id="ARBA00022827"/>
    </source>
</evidence>
<dbReference type="PANTHER" id="PTHR43735:SF3">
    <property type="entry name" value="FERROPTOSIS SUPPRESSOR PROTEIN 1"/>
    <property type="match status" value="1"/>
</dbReference>
<feature type="domain" description="FAD/NAD(P)-binding" evidence="5">
    <location>
        <begin position="9"/>
        <end position="331"/>
    </location>
</feature>
<keyword evidence="4" id="KW-0560">Oxidoreductase</keyword>
<evidence type="ECO:0000256" key="1">
    <source>
        <dbReference type="ARBA" id="ARBA00006442"/>
    </source>
</evidence>
<dbReference type="GO" id="GO:0004174">
    <property type="term" value="F:electron-transferring-flavoprotein dehydrogenase activity"/>
    <property type="evidence" value="ECO:0007669"/>
    <property type="project" value="TreeGrafter"/>
</dbReference>
<dbReference type="Gene3D" id="3.50.50.100">
    <property type="match status" value="1"/>
</dbReference>
<dbReference type="GO" id="GO:0005737">
    <property type="term" value="C:cytoplasm"/>
    <property type="evidence" value="ECO:0007669"/>
    <property type="project" value="TreeGrafter"/>
</dbReference>
<organism evidence="6 7">
    <name type="scientific">Saccharata proteae CBS 121410</name>
    <dbReference type="NCBI Taxonomy" id="1314787"/>
    <lineage>
        <taxon>Eukaryota</taxon>
        <taxon>Fungi</taxon>
        <taxon>Dikarya</taxon>
        <taxon>Ascomycota</taxon>
        <taxon>Pezizomycotina</taxon>
        <taxon>Dothideomycetes</taxon>
        <taxon>Dothideomycetes incertae sedis</taxon>
        <taxon>Botryosphaeriales</taxon>
        <taxon>Saccharataceae</taxon>
        <taxon>Saccharata</taxon>
    </lineage>
</organism>
<sequence>MSSASEPLNIVILGASCAGLSAFHYFNKHILPTLPVRDNAAYHVYLVDPSTEFYWRVGGPRALASAQLMPNSKLFLPIAPHVAQYDSKTVTFLVGTAKAWDPVGRTVTISTGESTTTTTTTTADEKPDATQVLTYHALILATGTRTPSPLLSLHTTAEESKTALSAFRSRLGSAKSILVAGGGPSGVEAAGELGEYLNGRASFFTFGPLKNPKVPVTLATDGDKILPALRPAIAADAEKLLGRVGVTTMHNARMESATENADGTTTVVLGNGDTVTVDLFVKATGVMPNTEFVPEELKTAKGYVKTNAKTLRVDEAGERVYALGDVGSYTRGGVMDIFDAAPVCMTNVKRDLHAWAKAVGEKEGVKPKGTDREYKANEKETQIVPIGQSKGVGAVFGWKLPSFMVWMIKGRDYLASTGVQLVSGSKWQKESKWKLDA</sequence>
<comment type="caution">
    <text evidence="6">The sequence shown here is derived from an EMBL/GenBank/DDBJ whole genome shotgun (WGS) entry which is preliminary data.</text>
</comment>
<dbReference type="Proteomes" id="UP000799776">
    <property type="component" value="Unassembled WGS sequence"/>
</dbReference>
<protein>
    <submittedName>
        <fullName evidence="6">FAD/NAD(P)-binding domain-containing protein</fullName>
    </submittedName>
</protein>
<dbReference type="SUPFAM" id="SSF51905">
    <property type="entry name" value="FAD/NAD(P)-binding domain"/>
    <property type="match status" value="1"/>
</dbReference>
<dbReference type="PRINTS" id="PR00411">
    <property type="entry name" value="PNDRDTASEI"/>
</dbReference>
<evidence type="ECO:0000256" key="2">
    <source>
        <dbReference type="ARBA" id="ARBA00022630"/>
    </source>
</evidence>
<dbReference type="EMBL" id="ML978800">
    <property type="protein sequence ID" value="KAF2083335.1"/>
    <property type="molecule type" value="Genomic_DNA"/>
</dbReference>
<dbReference type="InterPro" id="IPR023753">
    <property type="entry name" value="FAD/NAD-binding_dom"/>
</dbReference>
<dbReference type="OrthoDB" id="202203at2759"/>
<keyword evidence="3" id="KW-0274">FAD</keyword>
<evidence type="ECO:0000313" key="7">
    <source>
        <dbReference type="Proteomes" id="UP000799776"/>
    </source>
</evidence>
<dbReference type="InterPro" id="IPR036188">
    <property type="entry name" value="FAD/NAD-bd_sf"/>
</dbReference>
<keyword evidence="7" id="KW-1185">Reference proteome</keyword>
<evidence type="ECO:0000256" key="4">
    <source>
        <dbReference type="ARBA" id="ARBA00023002"/>
    </source>
</evidence>
<gene>
    <name evidence="6" type="ORF">K490DRAFT_69909</name>
</gene>
<evidence type="ECO:0000313" key="6">
    <source>
        <dbReference type="EMBL" id="KAF2083335.1"/>
    </source>
</evidence>
<name>A0A9P4HKM9_9PEZI</name>
<dbReference type="PRINTS" id="PR00368">
    <property type="entry name" value="FADPNR"/>
</dbReference>
<reference evidence="6" key="1">
    <citation type="journal article" date="2020" name="Stud. Mycol.">
        <title>101 Dothideomycetes genomes: a test case for predicting lifestyles and emergence of pathogens.</title>
        <authorList>
            <person name="Haridas S."/>
            <person name="Albert R."/>
            <person name="Binder M."/>
            <person name="Bloem J."/>
            <person name="Labutti K."/>
            <person name="Salamov A."/>
            <person name="Andreopoulos B."/>
            <person name="Baker S."/>
            <person name="Barry K."/>
            <person name="Bills G."/>
            <person name="Bluhm B."/>
            <person name="Cannon C."/>
            <person name="Castanera R."/>
            <person name="Culley D."/>
            <person name="Daum C."/>
            <person name="Ezra D."/>
            <person name="Gonzalez J."/>
            <person name="Henrissat B."/>
            <person name="Kuo A."/>
            <person name="Liang C."/>
            <person name="Lipzen A."/>
            <person name="Lutzoni F."/>
            <person name="Magnuson J."/>
            <person name="Mondo S."/>
            <person name="Nolan M."/>
            <person name="Ohm R."/>
            <person name="Pangilinan J."/>
            <person name="Park H.-J."/>
            <person name="Ramirez L."/>
            <person name="Alfaro M."/>
            <person name="Sun H."/>
            <person name="Tritt A."/>
            <person name="Yoshinaga Y."/>
            <person name="Zwiers L.-H."/>
            <person name="Turgeon B."/>
            <person name="Goodwin S."/>
            <person name="Spatafora J."/>
            <person name="Crous P."/>
            <person name="Grigoriev I."/>
        </authorList>
    </citation>
    <scope>NUCLEOTIDE SEQUENCE</scope>
    <source>
        <strain evidence="6">CBS 121410</strain>
    </source>
</reference>
<proteinExistence type="inferred from homology"/>
<dbReference type="Pfam" id="PF07992">
    <property type="entry name" value="Pyr_redox_2"/>
    <property type="match status" value="1"/>
</dbReference>
<dbReference type="AlphaFoldDB" id="A0A9P4HKM9"/>
<evidence type="ECO:0000259" key="5">
    <source>
        <dbReference type="Pfam" id="PF07992"/>
    </source>
</evidence>
<accession>A0A9P4HKM9</accession>
<comment type="similarity">
    <text evidence="1">Belongs to the FAD-dependent oxidoreductase family.</text>
</comment>